<sequence>MTRIIAGELRGRRLTVPDAGTRPTSDRVREAIFNIVVTRADLDDADILDLYAGTGALGIEALSRGAAHATFVDSRRRATSVISANIGACGLGSSATVVTRPVASFLSSGDGEVDIAFLDPPYDLPDDTMTADLAALAARWMAPGGLVIVERAVRAPQTQWPDALTVLVRKAYGDTRVEVAIHDGPDDAEPENGGTGEWRSGR</sequence>
<dbReference type="PIRSF" id="PIRSF004553">
    <property type="entry name" value="CHP00095"/>
    <property type="match status" value="1"/>
</dbReference>
<proteinExistence type="predicted"/>
<evidence type="ECO:0000313" key="4">
    <source>
        <dbReference type="EMBL" id="MEE3850719.1"/>
    </source>
</evidence>
<evidence type="ECO:0000256" key="3">
    <source>
        <dbReference type="SAM" id="MobiDB-lite"/>
    </source>
</evidence>
<evidence type="ECO:0000313" key="5">
    <source>
        <dbReference type="Proteomes" id="UP001347146"/>
    </source>
</evidence>
<dbReference type="InterPro" id="IPR004398">
    <property type="entry name" value="RNA_MeTrfase_RsmD"/>
</dbReference>
<gene>
    <name evidence="4" type="primary">rsmD</name>
    <name evidence="4" type="ORF">VZC37_10255</name>
</gene>
<dbReference type="CDD" id="cd02440">
    <property type="entry name" value="AdoMet_MTases"/>
    <property type="match status" value="1"/>
</dbReference>
<evidence type="ECO:0000256" key="2">
    <source>
        <dbReference type="ARBA" id="ARBA00022679"/>
    </source>
</evidence>
<organism evidence="4 5">
    <name type="scientific">Gordonia sesuvii</name>
    <dbReference type="NCBI Taxonomy" id="3116777"/>
    <lineage>
        <taxon>Bacteria</taxon>
        <taxon>Bacillati</taxon>
        <taxon>Actinomycetota</taxon>
        <taxon>Actinomycetes</taxon>
        <taxon>Mycobacteriales</taxon>
        <taxon>Gordoniaceae</taxon>
        <taxon>Gordonia</taxon>
    </lineage>
</organism>
<dbReference type="InterPro" id="IPR029063">
    <property type="entry name" value="SAM-dependent_MTases_sf"/>
</dbReference>
<dbReference type="Pfam" id="PF03602">
    <property type="entry name" value="Cons_hypoth95"/>
    <property type="match status" value="1"/>
</dbReference>
<reference evidence="4 5" key="1">
    <citation type="submission" date="2024-01" db="EMBL/GenBank/DDBJ databases">
        <title>Draft genome sequence of Gordonia sp. LSe1-13.</title>
        <authorList>
            <person name="Suphannarot A."/>
            <person name="Mingma R."/>
        </authorList>
    </citation>
    <scope>NUCLEOTIDE SEQUENCE [LARGE SCALE GENOMIC DNA]</scope>
    <source>
        <strain evidence="4 5">LSe1-13</strain>
    </source>
</reference>
<keyword evidence="2 4" id="KW-0808">Transferase</keyword>
<dbReference type="PANTHER" id="PTHR43542">
    <property type="entry name" value="METHYLTRANSFERASE"/>
    <property type="match status" value="1"/>
</dbReference>
<dbReference type="Gene3D" id="3.40.50.150">
    <property type="entry name" value="Vaccinia Virus protein VP39"/>
    <property type="match status" value="1"/>
</dbReference>
<dbReference type="GO" id="GO:0052913">
    <property type="term" value="F:16S rRNA (guanine(966)-N(2))-methyltransferase activity"/>
    <property type="evidence" value="ECO:0007669"/>
    <property type="project" value="UniProtKB-EC"/>
</dbReference>
<protein>
    <submittedName>
        <fullName evidence="4">16S rRNA (Guanine(966)-N(2))-methyltransferase RsmD</fullName>
        <ecNumber evidence="4">2.1.1.171</ecNumber>
    </submittedName>
</protein>
<comment type="caution">
    <text evidence="4">The sequence shown here is derived from an EMBL/GenBank/DDBJ whole genome shotgun (WGS) entry which is preliminary data.</text>
</comment>
<name>A0ABU7MC80_9ACTN</name>
<feature type="region of interest" description="Disordered" evidence="3">
    <location>
        <begin position="182"/>
        <end position="202"/>
    </location>
</feature>
<dbReference type="SUPFAM" id="SSF53335">
    <property type="entry name" value="S-adenosyl-L-methionine-dependent methyltransferases"/>
    <property type="match status" value="1"/>
</dbReference>
<accession>A0ABU7MC80</accession>
<dbReference type="EC" id="2.1.1.171" evidence="4"/>
<dbReference type="RefSeq" id="WP_330432349.1">
    <property type="nucleotide sequence ID" value="NZ_JAZDUF010000002.1"/>
</dbReference>
<dbReference type="NCBIfam" id="TIGR00095">
    <property type="entry name" value="16S rRNA (guanine(966)-N(2))-methyltransferase RsmD"/>
    <property type="match status" value="1"/>
</dbReference>
<dbReference type="Proteomes" id="UP001347146">
    <property type="component" value="Unassembled WGS sequence"/>
</dbReference>
<dbReference type="PANTHER" id="PTHR43542:SF1">
    <property type="entry name" value="METHYLTRANSFERASE"/>
    <property type="match status" value="1"/>
</dbReference>
<keyword evidence="5" id="KW-1185">Reference proteome</keyword>
<evidence type="ECO:0000256" key="1">
    <source>
        <dbReference type="ARBA" id="ARBA00022603"/>
    </source>
</evidence>
<dbReference type="EMBL" id="JAZDUF010000002">
    <property type="protein sequence ID" value="MEE3850719.1"/>
    <property type="molecule type" value="Genomic_DNA"/>
</dbReference>
<keyword evidence="1 4" id="KW-0489">Methyltransferase</keyword>